<evidence type="ECO:0000313" key="7">
    <source>
        <dbReference type="Proteomes" id="UP000217182"/>
    </source>
</evidence>
<dbReference type="InterPro" id="IPR016163">
    <property type="entry name" value="Ald_DH_C"/>
</dbReference>
<evidence type="ECO:0000256" key="1">
    <source>
        <dbReference type="ARBA" id="ARBA00009986"/>
    </source>
</evidence>
<evidence type="ECO:0000256" key="3">
    <source>
        <dbReference type="PROSITE-ProRule" id="PRU10007"/>
    </source>
</evidence>
<keyword evidence="2 4" id="KW-0560">Oxidoreductase</keyword>
<comment type="similarity">
    <text evidence="1 4">Belongs to the aldehyde dehydrogenase family.</text>
</comment>
<reference evidence="6 7" key="1">
    <citation type="submission" date="2016-01" db="EMBL/GenBank/DDBJ databases">
        <authorList>
            <person name="Oliw E.H."/>
        </authorList>
    </citation>
    <scope>NUCLEOTIDE SEQUENCE [LARGE SCALE GENOMIC DNA]</scope>
    <source>
        <strain evidence="6 7">FRB97</strain>
    </source>
</reference>
<dbReference type="SUPFAM" id="SSF53720">
    <property type="entry name" value="ALDH-like"/>
    <property type="match status" value="1"/>
</dbReference>
<evidence type="ECO:0000313" key="6">
    <source>
        <dbReference type="EMBL" id="ATA22317.1"/>
    </source>
</evidence>
<feature type="domain" description="Aldehyde dehydrogenase" evidence="5">
    <location>
        <begin position="30"/>
        <end position="492"/>
    </location>
</feature>
<evidence type="ECO:0000256" key="2">
    <source>
        <dbReference type="ARBA" id="ARBA00023002"/>
    </source>
</evidence>
<gene>
    <name evidence="6" type="ORF">AWC35_03335</name>
</gene>
<dbReference type="EMBL" id="CP014136">
    <property type="protein sequence ID" value="ATA22317.1"/>
    <property type="molecule type" value="Genomic_DNA"/>
</dbReference>
<dbReference type="KEGG" id="gqu:AWC35_03335"/>
<organism evidence="6 7">
    <name type="scientific">Gibbsiella quercinecans</name>
    <dbReference type="NCBI Taxonomy" id="929813"/>
    <lineage>
        <taxon>Bacteria</taxon>
        <taxon>Pseudomonadati</taxon>
        <taxon>Pseudomonadota</taxon>
        <taxon>Gammaproteobacteria</taxon>
        <taxon>Enterobacterales</taxon>
        <taxon>Yersiniaceae</taxon>
        <taxon>Gibbsiella</taxon>
    </lineage>
</organism>
<evidence type="ECO:0000256" key="4">
    <source>
        <dbReference type="RuleBase" id="RU003345"/>
    </source>
</evidence>
<dbReference type="RefSeq" id="WP_095848900.1">
    <property type="nucleotide sequence ID" value="NZ_CP014136.1"/>
</dbReference>
<dbReference type="Gene3D" id="3.40.605.10">
    <property type="entry name" value="Aldehyde Dehydrogenase, Chain A, domain 1"/>
    <property type="match status" value="1"/>
</dbReference>
<dbReference type="PROSITE" id="PS00687">
    <property type="entry name" value="ALDEHYDE_DEHYDR_GLU"/>
    <property type="match status" value="1"/>
</dbReference>
<dbReference type="Proteomes" id="UP000217182">
    <property type="component" value="Chromosome"/>
</dbReference>
<dbReference type="InterPro" id="IPR029510">
    <property type="entry name" value="Ald_DH_CS_GLU"/>
</dbReference>
<dbReference type="FunFam" id="3.40.605.10:FF:000007">
    <property type="entry name" value="NAD/NADP-dependent betaine aldehyde dehydrogenase"/>
    <property type="match status" value="1"/>
</dbReference>
<dbReference type="Gene3D" id="3.40.309.10">
    <property type="entry name" value="Aldehyde Dehydrogenase, Chain A, domain 2"/>
    <property type="match status" value="1"/>
</dbReference>
<dbReference type="AlphaFoldDB" id="A0A250B863"/>
<feature type="active site" evidence="3">
    <location>
        <position position="268"/>
    </location>
</feature>
<dbReference type="PANTHER" id="PTHR11699">
    <property type="entry name" value="ALDEHYDE DEHYDROGENASE-RELATED"/>
    <property type="match status" value="1"/>
</dbReference>
<protein>
    <submittedName>
        <fullName evidence="6">Sorbosone dehydrogenase</fullName>
    </submittedName>
</protein>
<dbReference type="InterPro" id="IPR016162">
    <property type="entry name" value="Ald_DH_N"/>
</dbReference>
<sequence>MGNFFHNVDLNHPLLPAKAHEFQMFINGEWTQGHATAFFTRNSPAHGIPVSRYPAGTAEDADAAIQAARHAFDSGVWSRRSGAERAQVLLATAQLIRKHLDKLTLLETLETGKPLGQARGEILGAADIWEYAAGVARSISGDSFNNLGQNMFGLVTREPIGVVGVITPWNFPFFIGAERYPYILAAGCTLVAKAAEITSGTTLLLAELLQEAGLPDGVFNVVTGAGNVVGQRITEHNDVDMVSFTGSTSVGQSTLRAAAGNIKRLGLELGGKNPQIVFADADLDAALDGTLFGFLFNTGQCCVSGSRLLVERSIHQAFCQRLVERAQRVKIGDPLHEATQVGAIISEKHHQTILGYIAQGKQEGATLLTGGNAIASNSGWFIEPTIFDNVTPEMAIFREEIFGPVLCVTPFDSDEEAIAIANDSCYGLAASIWTANLDRAIQGFRDLKAGRLWVNTTIAGGPELPSGGFKQSGIGRESGTYGVDEYTELKSVHIQLGQRNKWLAD</sequence>
<dbReference type="OrthoDB" id="9812625at2"/>
<accession>A0A250B863</accession>
<evidence type="ECO:0000259" key="5">
    <source>
        <dbReference type="Pfam" id="PF00171"/>
    </source>
</evidence>
<proteinExistence type="inferred from homology"/>
<keyword evidence="7" id="KW-1185">Reference proteome</keyword>
<dbReference type="InterPro" id="IPR015590">
    <property type="entry name" value="Aldehyde_DH_dom"/>
</dbReference>
<dbReference type="FunFam" id="3.40.309.10:FF:000012">
    <property type="entry name" value="Betaine aldehyde dehydrogenase"/>
    <property type="match status" value="1"/>
</dbReference>
<name>A0A250B863_9GAMM</name>
<dbReference type="GO" id="GO:0016620">
    <property type="term" value="F:oxidoreductase activity, acting on the aldehyde or oxo group of donors, NAD or NADP as acceptor"/>
    <property type="evidence" value="ECO:0007669"/>
    <property type="project" value="InterPro"/>
</dbReference>
<dbReference type="InterPro" id="IPR016161">
    <property type="entry name" value="Ald_DH/histidinol_DH"/>
</dbReference>
<dbReference type="Pfam" id="PF00171">
    <property type="entry name" value="Aldedh"/>
    <property type="match status" value="1"/>
</dbReference>